<dbReference type="PROSITE" id="PS51257">
    <property type="entry name" value="PROKAR_LIPOPROTEIN"/>
    <property type="match status" value="1"/>
</dbReference>
<gene>
    <name evidence="2" type="ORF">F3168_03735</name>
</gene>
<evidence type="ECO:0000313" key="3">
    <source>
        <dbReference type="Proteomes" id="UP000481327"/>
    </source>
</evidence>
<organism evidence="2 3">
    <name type="scientific">Sandarakinorhabdus fusca</name>
    <dbReference type="NCBI Taxonomy" id="1439888"/>
    <lineage>
        <taxon>Bacteria</taxon>
        <taxon>Pseudomonadati</taxon>
        <taxon>Pseudomonadota</taxon>
        <taxon>Alphaproteobacteria</taxon>
        <taxon>Sphingomonadales</taxon>
        <taxon>Sphingosinicellaceae</taxon>
        <taxon>Sandarakinorhabdus</taxon>
    </lineage>
</organism>
<keyword evidence="1" id="KW-0732">Signal</keyword>
<protein>
    <submittedName>
        <fullName evidence="2">Uncharacterized protein</fullName>
    </submittedName>
</protein>
<dbReference type="EMBL" id="WIOL01000001">
    <property type="protein sequence ID" value="MQT16367.1"/>
    <property type="molecule type" value="Genomic_DNA"/>
</dbReference>
<keyword evidence="3" id="KW-1185">Reference proteome</keyword>
<sequence length="63" mass="6055">MLYRATASLLLLLLAACGGSTTPEPEAVGGPTGNDVAAKAVADVDAAMADAQRTSPAAATAAP</sequence>
<feature type="signal peptide" evidence="1">
    <location>
        <begin position="1"/>
        <end position="22"/>
    </location>
</feature>
<name>A0A7C9LF16_9SPHN</name>
<accession>A0A7C9LF16</accession>
<evidence type="ECO:0000256" key="1">
    <source>
        <dbReference type="SAM" id="SignalP"/>
    </source>
</evidence>
<proteinExistence type="predicted"/>
<evidence type="ECO:0000313" key="2">
    <source>
        <dbReference type="EMBL" id="MQT16367.1"/>
    </source>
</evidence>
<dbReference type="Proteomes" id="UP000481327">
    <property type="component" value="Unassembled WGS sequence"/>
</dbReference>
<dbReference type="AlphaFoldDB" id="A0A7C9LF16"/>
<comment type="caution">
    <text evidence="2">The sequence shown here is derived from an EMBL/GenBank/DDBJ whole genome shotgun (WGS) entry which is preliminary data.</text>
</comment>
<dbReference type="RefSeq" id="WP_152576768.1">
    <property type="nucleotide sequence ID" value="NZ_JAATJI010000001.1"/>
</dbReference>
<feature type="chain" id="PRO_5028890896" evidence="1">
    <location>
        <begin position="23"/>
        <end position="63"/>
    </location>
</feature>
<reference evidence="2 3" key="1">
    <citation type="submission" date="2019-09" db="EMBL/GenBank/DDBJ databases">
        <title>Polymorphobacter sp. isolated from a lake in China.</title>
        <authorList>
            <person name="Liu Z."/>
        </authorList>
    </citation>
    <scope>NUCLEOTIDE SEQUENCE [LARGE SCALE GENOMIC DNA]</scope>
    <source>
        <strain evidence="2 3">D40P</strain>
    </source>
</reference>